<dbReference type="GO" id="GO:0004512">
    <property type="term" value="F:inositol-3-phosphate synthase activity"/>
    <property type="evidence" value="ECO:0007669"/>
    <property type="project" value="UniProtKB-EC"/>
</dbReference>
<accession>A0A6J4U404</accession>
<gene>
    <name evidence="2" type="ORF">AVDCRST_MAG91-3745</name>
</gene>
<feature type="compositionally biased region" description="Basic and acidic residues" evidence="1">
    <location>
        <begin position="70"/>
        <end position="83"/>
    </location>
</feature>
<name>A0A6J4U404_9SPHN</name>
<sequence>ERDQARNKFGHRRRRQLRVLARAGTRALRERRGERADRADALGPGRIPAPGHPGRGGVGRGPAQGRARRGASDLRQAELHDGVLRPCAAVGRGRADGAGARRGGRTYGGLFRRPHVPARGPWRAGPGRGRRAPARNPRRRAGQLPSRGEPGGNRVLRRMRARGRGGVRQQHPRVHRVGRGVGEAVRRCPRADHRRRHQGAAGGDDRPPRADGPVRQARGQARPDVSAQHRGQHGFRQHGEPGAIGVQEDQQDGGRAVGGASPAGAGRHPHRAVGLCRVAERQQGLLPPHGGADVRRGADEPGAQAVGGGQPQQRGRRDRHDPLRQARQGPRHRRPDPPRRRLFLQASARADDRRCGLRG</sequence>
<organism evidence="2">
    <name type="scientific">uncultured Sphingomonadaceae bacterium</name>
    <dbReference type="NCBI Taxonomy" id="169976"/>
    <lineage>
        <taxon>Bacteria</taxon>
        <taxon>Pseudomonadati</taxon>
        <taxon>Pseudomonadota</taxon>
        <taxon>Alphaproteobacteria</taxon>
        <taxon>Sphingomonadales</taxon>
        <taxon>Sphingomonadaceae</taxon>
        <taxon>environmental samples</taxon>
    </lineage>
</organism>
<feature type="compositionally biased region" description="Basic and acidic residues" evidence="1">
    <location>
        <begin position="349"/>
        <end position="359"/>
    </location>
</feature>
<protein>
    <submittedName>
        <fullName evidence="2">Inositol-1-phosphate synthase</fullName>
        <ecNumber evidence="2">5.5.1.4</ecNumber>
    </submittedName>
</protein>
<feature type="compositionally biased region" description="Basic residues" evidence="1">
    <location>
        <begin position="128"/>
        <end position="141"/>
    </location>
</feature>
<feature type="compositionally biased region" description="Basic and acidic residues" evidence="1">
    <location>
        <begin position="27"/>
        <end position="40"/>
    </location>
</feature>
<dbReference type="EC" id="5.5.1.4" evidence="2"/>
<feature type="compositionally biased region" description="Basic residues" evidence="1">
    <location>
        <begin position="155"/>
        <end position="178"/>
    </location>
</feature>
<feature type="region of interest" description="Disordered" evidence="1">
    <location>
        <begin position="22"/>
        <end position="359"/>
    </location>
</feature>
<proteinExistence type="predicted"/>
<feature type="non-terminal residue" evidence="2">
    <location>
        <position position="359"/>
    </location>
</feature>
<dbReference type="EMBL" id="CADCVX010000650">
    <property type="protein sequence ID" value="CAA9539799.1"/>
    <property type="molecule type" value="Genomic_DNA"/>
</dbReference>
<evidence type="ECO:0000256" key="1">
    <source>
        <dbReference type="SAM" id="MobiDB-lite"/>
    </source>
</evidence>
<feature type="non-terminal residue" evidence="2">
    <location>
        <position position="1"/>
    </location>
</feature>
<keyword evidence="2" id="KW-0413">Isomerase</keyword>
<evidence type="ECO:0000313" key="2">
    <source>
        <dbReference type="EMBL" id="CAA9539799.1"/>
    </source>
</evidence>
<feature type="compositionally biased region" description="Gly residues" evidence="1">
    <location>
        <begin position="53"/>
        <end position="62"/>
    </location>
</feature>
<reference evidence="2" key="1">
    <citation type="submission" date="2020-02" db="EMBL/GenBank/DDBJ databases">
        <authorList>
            <person name="Meier V. D."/>
        </authorList>
    </citation>
    <scope>NUCLEOTIDE SEQUENCE</scope>
    <source>
        <strain evidence="2">AVDCRST_MAG91</strain>
    </source>
</reference>
<dbReference type="AlphaFoldDB" id="A0A6J4U404"/>